<dbReference type="SMART" id="SM00248">
    <property type="entry name" value="ANK"/>
    <property type="match status" value="12"/>
</dbReference>
<dbReference type="PANTHER" id="PTHR24161:SF85">
    <property type="entry name" value="PALMITOYLTRANSFERASE HIP14"/>
    <property type="match status" value="1"/>
</dbReference>
<feature type="region of interest" description="Disordered" evidence="5">
    <location>
        <begin position="919"/>
        <end position="942"/>
    </location>
</feature>
<feature type="repeat" description="ANK" evidence="4">
    <location>
        <begin position="593"/>
        <end position="625"/>
    </location>
</feature>
<sequence length="942" mass="105815">MRGVVAHLIEQSESSTDIVIQKPLYFFFDDKDSTRNTSSAFVRSVLSQILVDARTSYLIKYLEGRDYIEDAQVEDNLWSAEFENYLAEACGYLIRRAGDGSVDFNHSSAKDLFTNSTEGLLPEEKQVISTFEVSGADAHAMMHALCMSIFQLEKRQADWWHEVLEDVRQAQDKLRRSFTTSWVSREQANEVADLGAARIQSFARTPCFTYALRYYISHYEAATPSSHIDIALVSFMHTRQAYHCHNMWLAIRERYRDCDLNRTIPVHTDREEQSTSSNLYKSEALFRIMTQGDCPRIVNGLAAQGANINHVADSNHERVTLLSWAIICRRKGSFSALLRNEQVQVNYSPDGIRTPLHHAARCVDDVFYVQRLIDHPYTNVNILHASKTALHLALDSKNKSAVKALVAHSDIDLSIRDSHLETAYLKAFEHTMWEPFLLEIMAMVSKGTFSIPIPGTNQILAAGRHGWKDVEEILLKEFPAQVLTQDPDTKMHVLAHYAFFGHREKLLWIMDRLPPQRASLRSELDHYDLLHLCASHNWEDIVHMMQRKYRLPSLSSDHMGRTLLHWAVEYNWDIDKMNLSQYSMADLNKKDRNGLTAAHIAVTNRNMAALEILIASGASCLEKDNAGMSPAHMAADQGYGAVLEYFIGIHHADFGITRTGASLLHLIALWVDGATICHFVTSRNAAININSVDRERRTALHYAAMAGNVSAVEALVSLGCSINGRDNNGKSPIHEAIRGGGADTALRLLHLGADWRATDAFGQTCLHLSLRYNNEILVSRFLRLGMDIGAVDRFGMTPLHRACGAGNVDHARGLLHRGAAWDARNKHGRSPLELAVEARAKSTVETVVSWVLTLRRAQIRGSQRRISQYFDSALKLACELELDSTRIGSILKETGAEIDYSQVKVERVYLAGPTAEKRDPLVPRGSPLHNPFNSPFNSDPLG</sequence>
<gene>
    <name evidence="6" type="ORF">GCG54_00010214</name>
</gene>
<feature type="repeat" description="ANK" evidence="4">
    <location>
        <begin position="761"/>
        <end position="793"/>
    </location>
</feature>
<dbReference type="PROSITE" id="PS50088">
    <property type="entry name" value="ANK_REPEAT"/>
    <property type="match status" value="5"/>
</dbReference>
<evidence type="ECO:0000256" key="4">
    <source>
        <dbReference type="PROSITE-ProRule" id="PRU00023"/>
    </source>
</evidence>
<evidence type="ECO:0000256" key="3">
    <source>
        <dbReference type="ARBA" id="ARBA00023043"/>
    </source>
</evidence>
<dbReference type="EC" id="2.3.1.225" evidence="1"/>
<feature type="repeat" description="ANK" evidence="4">
    <location>
        <begin position="695"/>
        <end position="727"/>
    </location>
</feature>
<keyword evidence="7" id="KW-1185">Reference proteome</keyword>
<dbReference type="GeneID" id="69017346"/>
<accession>A0A8H4CBF2</accession>
<dbReference type="SUPFAM" id="SSF48403">
    <property type="entry name" value="Ankyrin repeat"/>
    <property type="match status" value="2"/>
</dbReference>
<feature type="repeat" description="ANK" evidence="4">
    <location>
        <begin position="728"/>
        <end position="760"/>
    </location>
</feature>
<reference evidence="6" key="1">
    <citation type="journal article" date="2020" name="Phytopathology">
        <title>Genome sequence and comparative analysis of Colletotrichum gloeosporioides isolated from Liriodendron leaves.</title>
        <authorList>
            <person name="Fu F.F."/>
            <person name="Hao Z."/>
            <person name="Wang P."/>
            <person name="Lu Y."/>
            <person name="Xue L.J."/>
            <person name="Wei G."/>
            <person name="Tian Y."/>
            <person name="Baishi H."/>
            <person name="Xu H."/>
            <person name="Shi J."/>
            <person name="Cheng T."/>
            <person name="Wang G."/>
            <person name="Yi Y."/>
            <person name="Chen J."/>
        </authorList>
    </citation>
    <scope>NUCLEOTIDE SEQUENCE</scope>
    <source>
        <strain evidence="6">Lc1</strain>
    </source>
</reference>
<comment type="caution">
    <text evidence="6">The sequence shown here is derived from an EMBL/GenBank/DDBJ whole genome shotgun (WGS) entry which is preliminary data.</text>
</comment>
<keyword evidence="2" id="KW-0677">Repeat</keyword>
<dbReference type="PANTHER" id="PTHR24161">
    <property type="entry name" value="ANK_REP_REGION DOMAIN-CONTAINING PROTEIN-RELATED"/>
    <property type="match status" value="1"/>
</dbReference>
<dbReference type="RefSeq" id="XP_045260099.1">
    <property type="nucleotide sequence ID" value="XM_045410144.1"/>
</dbReference>
<dbReference type="Proteomes" id="UP000613401">
    <property type="component" value="Unassembled WGS sequence"/>
</dbReference>
<evidence type="ECO:0000256" key="2">
    <source>
        <dbReference type="ARBA" id="ARBA00022737"/>
    </source>
</evidence>
<evidence type="ECO:0000313" key="6">
    <source>
        <dbReference type="EMBL" id="KAF3800940.1"/>
    </source>
</evidence>
<name>A0A8H4CBF2_COLGL</name>
<organism evidence="6 7">
    <name type="scientific">Colletotrichum gloeosporioides</name>
    <name type="common">Anthracnose fungus</name>
    <name type="synonym">Glomerella cingulata</name>
    <dbReference type="NCBI Taxonomy" id="474922"/>
    <lineage>
        <taxon>Eukaryota</taxon>
        <taxon>Fungi</taxon>
        <taxon>Dikarya</taxon>
        <taxon>Ascomycota</taxon>
        <taxon>Pezizomycotina</taxon>
        <taxon>Sordariomycetes</taxon>
        <taxon>Hypocreomycetidae</taxon>
        <taxon>Glomerellales</taxon>
        <taxon>Glomerellaceae</taxon>
        <taxon>Colletotrichum</taxon>
        <taxon>Colletotrichum gloeosporioides species complex</taxon>
    </lineage>
</organism>
<dbReference type="Pfam" id="PF12796">
    <property type="entry name" value="Ank_2"/>
    <property type="match status" value="4"/>
</dbReference>
<dbReference type="PROSITE" id="PS50297">
    <property type="entry name" value="ANK_REP_REGION"/>
    <property type="match status" value="4"/>
</dbReference>
<dbReference type="Gene3D" id="1.25.40.20">
    <property type="entry name" value="Ankyrin repeat-containing domain"/>
    <property type="match status" value="4"/>
</dbReference>
<reference evidence="6" key="2">
    <citation type="submission" date="2020-03" db="EMBL/GenBank/DDBJ databases">
        <authorList>
            <person name="Fu F.-F."/>
            <person name="Chen J."/>
        </authorList>
    </citation>
    <scope>NUCLEOTIDE SEQUENCE</scope>
    <source>
        <strain evidence="6">Lc1</strain>
    </source>
</reference>
<evidence type="ECO:0000256" key="5">
    <source>
        <dbReference type="SAM" id="MobiDB-lite"/>
    </source>
</evidence>
<feature type="repeat" description="ANK" evidence="4">
    <location>
        <begin position="794"/>
        <end position="826"/>
    </location>
</feature>
<keyword evidence="3 4" id="KW-0040">ANK repeat</keyword>
<proteinExistence type="predicted"/>
<protein>
    <recommendedName>
        <fullName evidence="1">protein S-acyltransferase</fullName>
        <ecNumber evidence="1">2.3.1.225</ecNumber>
    </recommendedName>
</protein>
<dbReference type="InterPro" id="IPR036770">
    <property type="entry name" value="Ankyrin_rpt-contain_sf"/>
</dbReference>
<evidence type="ECO:0000256" key="1">
    <source>
        <dbReference type="ARBA" id="ARBA00012210"/>
    </source>
</evidence>
<dbReference type="EMBL" id="WVTB01000071">
    <property type="protein sequence ID" value="KAF3800940.1"/>
    <property type="molecule type" value="Genomic_DNA"/>
</dbReference>
<evidence type="ECO:0000313" key="7">
    <source>
        <dbReference type="Proteomes" id="UP000613401"/>
    </source>
</evidence>
<dbReference type="InterPro" id="IPR002110">
    <property type="entry name" value="Ankyrin_rpt"/>
</dbReference>
<dbReference type="AlphaFoldDB" id="A0A8H4CBF2"/>
<feature type="compositionally biased region" description="Polar residues" evidence="5">
    <location>
        <begin position="931"/>
        <end position="942"/>
    </location>
</feature>